<gene>
    <name evidence="1" type="ORF">ADK38_39970</name>
</gene>
<dbReference type="Proteomes" id="UP000037020">
    <property type="component" value="Unassembled WGS sequence"/>
</dbReference>
<accession>A0ABR5IUM4</accession>
<evidence type="ECO:0000313" key="1">
    <source>
        <dbReference type="EMBL" id="KOG76082.1"/>
    </source>
</evidence>
<proteinExistence type="predicted"/>
<organism evidence="1 2">
    <name type="scientific">Streptomyces varsoviensis</name>
    <dbReference type="NCBI Taxonomy" id="67373"/>
    <lineage>
        <taxon>Bacteria</taxon>
        <taxon>Bacillati</taxon>
        <taxon>Actinomycetota</taxon>
        <taxon>Actinomycetes</taxon>
        <taxon>Kitasatosporales</taxon>
        <taxon>Streptomycetaceae</taxon>
        <taxon>Streptomyces</taxon>
    </lineage>
</organism>
<name>A0ABR5IUM4_9ACTN</name>
<reference evidence="1 2" key="1">
    <citation type="submission" date="2015-07" db="EMBL/GenBank/DDBJ databases">
        <authorList>
            <person name="Ju K.-S."/>
            <person name="Doroghazi J.R."/>
            <person name="Metcalf W.W."/>
        </authorList>
    </citation>
    <scope>NUCLEOTIDE SEQUENCE [LARGE SCALE GENOMIC DNA]</scope>
    <source>
        <strain evidence="1 2">NRRL B-3589</strain>
    </source>
</reference>
<dbReference type="RefSeq" id="WP_030886395.1">
    <property type="nucleotide sequence ID" value="NZ_JBIRHZ010000003.1"/>
</dbReference>
<sequence length="108" mass="11175">MSDPSYPLAIVPYAQAAAVIEGDGTILRALGIDEVRKTADGSYAVKVSGEVDLEKSVPTATLIARADPSVPAQIYLDLQADGGDPHTFGVTTYAGAARVDSPFTVIVP</sequence>
<evidence type="ECO:0000313" key="2">
    <source>
        <dbReference type="Proteomes" id="UP000037020"/>
    </source>
</evidence>
<keyword evidence="2" id="KW-1185">Reference proteome</keyword>
<protein>
    <submittedName>
        <fullName evidence="1">Uncharacterized protein</fullName>
    </submittedName>
</protein>
<comment type="caution">
    <text evidence="1">The sequence shown here is derived from an EMBL/GenBank/DDBJ whole genome shotgun (WGS) entry which is preliminary data.</text>
</comment>
<dbReference type="EMBL" id="LGUT01003798">
    <property type="protein sequence ID" value="KOG76082.1"/>
    <property type="molecule type" value="Genomic_DNA"/>
</dbReference>